<dbReference type="Gene3D" id="2.10.220.10">
    <property type="entry name" value="Hormone Receptor, Insulin-like Growth Factor Receptor 1, Chain A, domain 2"/>
    <property type="match status" value="1"/>
</dbReference>
<sequence length="378" mass="39365">VLGLSGVLSHTAVYYQTLREAVIPRGTSIKRHSACIVLKSGCYSINAAPGSGVCREARRGACGWYVEENSIDSGRHEAQDNGARDSTERVERVREATCADSTGNCEASACNVQIGDKLYCSQCRTGFVPINGKCAAASSSQDKCTNAAGTGDANTICEKCIGATFMFKGGCYDSTVPPGNVICSEVGSTAGQCETCADGYFRNSNASPTSDSCLECDPTCLTCSAAGESGCKSCKDGYFLGATINTAGKCIKCDNVDDTNWKGVVGCLKCTTSGAANTPATCTECQADRYLKAKVGDTAETCETKETCTGGYFPKDESTGGNKCVQCSSVSDGGIADCSECSLLPSASRSSATLITCPALLIVRLPLQNEQSEQFQCC</sequence>
<accession>V6TQW0</accession>
<proteinExistence type="predicted"/>
<dbReference type="VEuPathDB" id="GiardiaDB:QR46_4494"/>
<dbReference type="InterPro" id="IPR005127">
    <property type="entry name" value="Giardia_VSP"/>
</dbReference>
<name>V6TQW0_GIAIN</name>
<evidence type="ECO:0000313" key="2">
    <source>
        <dbReference type="Proteomes" id="UP000018040"/>
    </source>
</evidence>
<dbReference type="SMART" id="SM00261">
    <property type="entry name" value="FU"/>
    <property type="match status" value="2"/>
</dbReference>
<dbReference type="EMBL" id="AHHH01000156">
    <property type="protein sequence ID" value="ESU40984.1"/>
    <property type="molecule type" value="Genomic_DNA"/>
</dbReference>
<protein>
    <submittedName>
        <fullName evidence="1">Variant-specific surface protein</fullName>
    </submittedName>
</protein>
<dbReference type="Pfam" id="PF03302">
    <property type="entry name" value="VSP"/>
    <property type="match status" value="1"/>
</dbReference>
<dbReference type="InterPro" id="IPR009030">
    <property type="entry name" value="Growth_fac_rcpt_cys_sf"/>
</dbReference>
<dbReference type="OrthoDB" id="18487at2759"/>
<dbReference type="InterPro" id="IPR006212">
    <property type="entry name" value="Furin_repeat"/>
</dbReference>
<evidence type="ECO:0000313" key="1">
    <source>
        <dbReference type="EMBL" id="ESU40984.1"/>
    </source>
</evidence>
<feature type="non-terminal residue" evidence="1">
    <location>
        <position position="1"/>
    </location>
</feature>
<dbReference type="AlphaFoldDB" id="V6TQW0"/>
<organism evidence="1 2">
    <name type="scientific">Giardia intestinalis</name>
    <name type="common">Giardia lamblia</name>
    <dbReference type="NCBI Taxonomy" id="5741"/>
    <lineage>
        <taxon>Eukaryota</taxon>
        <taxon>Metamonada</taxon>
        <taxon>Diplomonadida</taxon>
        <taxon>Hexamitidae</taxon>
        <taxon>Giardiinae</taxon>
        <taxon>Giardia</taxon>
    </lineage>
</organism>
<reference evidence="1 2" key="2">
    <citation type="journal article" date="2013" name="Genome Biol. Evol.">
        <title>Genome sequencing of Giardia lamblia genotypes A2 and B isolates (DH and GS) and comparative analysis with the genomes of genotypes A1 and E (WB and Pig).</title>
        <authorList>
            <person name="Adam R.D."/>
            <person name="Dahlstrom E.W."/>
            <person name="Martens C.A."/>
            <person name="Bruno D.P."/>
            <person name="Barbian K.D."/>
            <person name="Ricklefs S.M."/>
            <person name="Hernandez M.M."/>
            <person name="Narla N.P."/>
            <person name="Patel R.B."/>
            <person name="Porcella S.F."/>
            <person name="Nash T.E."/>
        </authorList>
    </citation>
    <scope>NUCLEOTIDE SEQUENCE [LARGE SCALE GENOMIC DNA]</scope>
    <source>
        <strain evidence="1 2">GS</strain>
    </source>
</reference>
<reference evidence="2" key="1">
    <citation type="submission" date="2012-02" db="EMBL/GenBank/DDBJ databases">
        <title>Genome sequencing of Giardia lamblia Genotypes A2 and B isolates (DH and GS) and comparative analysis with the genomes of Genotypes A1 and E (WB and Pig).</title>
        <authorList>
            <person name="Adam R."/>
            <person name="Dahlstrom E."/>
            <person name="Martens C."/>
            <person name="Bruno D."/>
            <person name="Barbian K."/>
            <person name="Porcella S.F."/>
            <person name="Nash T."/>
        </authorList>
    </citation>
    <scope>NUCLEOTIDE SEQUENCE</scope>
    <source>
        <strain evidence="2">GS</strain>
    </source>
</reference>
<dbReference type="PANTHER" id="PTHR23275">
    <property type="entry name" value="CABRIOLET.-RELATED"/>
    <property type="match status" value="1"/>
</dbReference>
<dbReference type="CDD" id="cd00064">
    <property type="entry name" value="FU"/>
    <property type="match status" value="1"/>
</dbReference>
<dbReference type="SUPFAM" id="SSF57184">
    <property type="entry name" value="Growth factor receptor domain"/>
    <property type="match status" value="1"/>
</dbReference>
<dbReference type="Proteomes" id="UP000018040">
    <property type="component" value="Unassembled WGS sequence"/>
</dbReference>
<dbReference type="VEuPathDB" id="GiardiaDB:DHA2_153242"/>
<gene>
    <name evidence="1" type="ORF">GSB_152393</name>
</gene>
<comment type="caution">
    <text evidence="1">The sequence shown here is derived from an EMBL/GenBank/DDBJ whole genome shotgun (WGS) entry which is preliminary data.</text>
</comment>
<dbReference type="PANTHER" id="PTHR23275:SF100">
    <property type="entry name" value="EGF-LIKE DOMAIN-CONTAINING PROTEIN"/>
    <property type="match status" value="1"/>
</dbReference>
<dbReference type="InterPro" id="IPR052798">
    <property type="entry name" value="Giardia_VSA"/>
</dbReference>